<accession>A0ABU4FES1</accession>
<name>A0ABU4FES1_9ACTN</name>
<dbReference type="Pfam" id="PF00440">
    <property type="entry name" value="TetR_N"/>
    <property type="match status" value="1"/>
</dbReference>
<dbReference type="Gene3D" id="1.10.10.60">
    <property type="entry name" value="Homeodomain-like"/>
    <property type="match status" value="1"/>
</dbReference>
<feature type="domain" description="HTH tetR-type" evidence="5">
    <location>
        <begin position="13"/>
        <end position="73"/>
    </location>
</feature>
<dbReference type="EMBL" id="JAWMAJ010000083">
    <property type="protein sequence ID" value="MDV7219089.1"/>
    <property type="molecule type" value="Genomic_DNA"/>
</dbReference>
<keyword evidence="7" id="KW-1185">Reference proteome</keyword>
<dbReference type="PANTHER" id="PTHR30055:SF238">
    <property type="entry name" value="MYCOFACTOCIN BIOSYNTHESIS TRANSCRIPTIONAL REGULATOR MFTR-RELATED"/>
    <property type="match status" value="1"/>
</dbReference>
<proteinExistence type="predicted"/>
<keyword evidence="2 4" id="KW-0238">DNA-binding</keyword>
<comment type="caution">
    <text evidence="6">The sequence shown here is derived from an EMBL/GenBank/DDBJ whole genome shotgun (WGS) entry which is preliminary data.</text>
</comment>
<dbReference type="PANTHER" id="PTHR30055">
    <property type="entry name" value="HTH-TYPE TRANSCRIPTIONAL REGULATOR RUTR"/>
    <property type="match status" value="1"/>
</dbReference>
<dbReference type="RefSeq" id="WP_317773153.1">
    <property type="nucleotide sequence ID" value="NZ_JAWMAJ010000083.1"/>
</dbReference>
<keyword evidence="3" id="KW-0804">Transcription</keyword>
<protein>
    <submittedName>
        <fullName evidence="6">TetR family transcriptional regulator</fullName>
    </submittedName>
</protein>
<reference evidence="6 7" key="1">
    <citation type="submission" date="2023-10" db="EMBL/GenBank/DDBJ databases">
        <title>Characterization of rhizosphere-enriched actinobacteria from wheat plants lab-grown on chernevaya soil.</title>
        <authorList>
            <person name="Tikhonova E.N."/>
            <person name="Konopkin A."/>
            <person name="Kravchenko I.K."/>
        </authorList>
    </citation>
    <scope>NUCLEOTIDE SEQUENCE [LARGE SCALE GENOMIC DNA]</scope>
    <source>
        <strain evidence="6 7">RR29</strain>
    </source>
</reference>
<gene>
    <name evidence="6" type="ORF">R5A26_24400</name>
</gene>
<evidence type="ECO:0000256" key="2">
    <source>
        <dbReference type="ARBA" id="ARBA00023125"/>
    </source>
</evidence>
<dbReference type="InterPro" id="IPR050109">
    <property type="entry name" value="HTH-type_TetR-like_transc_reg"/>
</dbReference>
<evidence type="ECO:0000256" key="1">
    <source>
        <dbReference type="ARBA" id="ARBA00023015"/>
    </source>
</evidence>
<organism evidence="6 7">
    <name type="scientific">Streptomyces prunicolor</name>
    <dbReference type="NCBI Taxonomy" id="67348"/>
    <lineage>
        <taxon>Bacteria</taxon>
        <taxon>Bacillati</taxon>
        <taxon>Actinomycetota</taxon>
        <taxon>Actinomycetes</taxon>
        <taxon>Kitasatosporales</taxon>
        <taxon>Streptomycetaceae</taxon>
        <taxon>Streptomyces</taxon>
    </lineage>
</organism>
<dbReference type="Gene3D" id="1.10.357.10">
    <property type="entry name" value="Tetracycline Repressor, domain 2"/>
    <property type="match status" value="1"/>
</dbReference>
<evidence type="ECO:0000259" key="5">
    <source>
        <dbReference type="PROSITE" id="PS50977"/>
    </source>
</evidence>
<dbReference type="InterPro" id="IPR001647">
    <property type="entry name" value="HTH_TetR"/>
</dbReference>
<dbReference type="InterPro" id="IPR009057">
    <property type="entry name" value="Homeodomain-like_sf"/>
</dbReference>
<dbReference type="SUPFAM" id="SSF46689">
    <property type="entry name" value="Homeodomain-like"/>
    <property type="match status" value="1"/>
</dbReference>
<evidence type="ECO:0000256" key="3">
    <source>
        <dbReference type="ARBA" id="ARBA00023163"/>
    </source>
</evidence>
<evidence type="ECO:0000313" key="6">
    <source>
        <dbReference type="EMBL" id="MDV7219089.1"/>
    </source>
</evidence>
<feature type="DNA-binding region" description="H-T-H motif" evidence="4">
    <location>
        <begin position="36"/>
        <end position="55"/>
    </location>
</feature>
<keyword evidence="1" id="KW-0805">Transcription regulation</keyword>
<sequence>MTEVMGLRERKKLETARRIVRTAIALFVERGFDNVSVQEIADAADVSKMTVFNYFGTKEDLAFRPMEDHFGDAARAVRERKPDESPVDAVRRQFLELVETRDPSVGLANEVFVRQLRELVLGTPALRDRVFLAAQKGTRDLAAHLAEETGDLMLATIAAAMISAARNALIEEHWRRADAGDHVDTIVADAPERTARAFALVEQGLGDYARKAH</sequence>
<evidence type="ECO:0000313" key="7">
    <source>
        <dbReference type="Proteomes" id="UP001187346"/>
    </source>
</evidence>
<evidence type="ECO:0000256" key="4">
    <source>
        <dbReference type="PROSITE-ProRule" id="PRU00335"/>
    </source>
</evidence>
<dbReference type="PRINTS" id="PR00455">
    <property type="entry name" value="HTHTETR"/>
</dbReference>
<dbReference type="Proteomes" id="UP001187346">
    <property type="component" value="Unassembled WGS sequence"/>
</dbReference>
<dbReference type="PROSITE" id="PS50977">
    <property type="entry name" value="HTH_TETR_2"/>
    <property type="match status" value="1"/>
</dbReference>